<accession>A0ABQ6NUW0</accession>
<organism evidence="3 4">
    <name type="scientific">Paenibacillus glycanilyticus</name>
    <dbReference type="NCBI Taxonomy" id="126569"/>
    <lineage>
        <taxon>Bacteria</taxon>
        <taxon>Bacillati</taxon>
        <taxon>Bacillota</taxon>
        <taxon>Bacilli</taxon>
        <taxon>Bacillales</taxon>
        <taxon>Paenibacillaceae</taxon>
        <taxon>Paenibacillus</taxon>
    </lineage>
</organism>
<evidence type="ECO:0000256" key="2">
    <source>
        <dbReference type="SAM" id="SignalP"/>
    </source>
</evidence>
<dbReference type="PROSITE" id="PS51257">
    <property type="entry name" value="PROKAR_LIPOPROTEIN"/>
    <property type="match status" value="1"/>
</dbReference>
<feature type="chain" id="PRO_5045316464" description="Lipoprotein" evidence="2">
    <location>
        <begin position="22"/>
        <end position="324"/>
    </location>
</feature>
<reference evidence="3 4" key="1">
    <citation type="submission" date="2023-05" db="EMBL/GenBank/DDBJ databases">
        <title>Draft genome of Paenibacillus sp. CCS26.</title>
        <authorList>
            <person name="Akita H."/>
            <person name="Shinto Y."/>
            <person name="Kimura Z."/>
        </authorList>
    </citation>
    <scope>NUCLEOTIDE SEQUENCE [LARGE SCALE GENOMIC DNA]</scope>
    <source>
        <strain evidence="3 4">CCS26</strain>
    </source>
</reference>
<keyword evidence="4" id="KW-1185">Reference proteome</keyword>
<name>A0ABQ6NUW0_9BACL</name>
<gene>
    <name evidence="3" type="ORF">PghCCS26_60050</name>
</gene>
<evidence type="ECO:0000313" key="4">
    <source>
        <dbReference type="Proteomes" id="UP001285921"/>
    </source>
</evidence>
<feature type="compositionally biased region" description="Low complexity" evidence="1">
    <location>
        <begin position="30"/>
        <end position="41"/>
    </location>
</feature>
<protein>
    <recommendedName>
        <fullName evidence="5">Lipoprotein</fullName>
    </recommendedName>
</protein>
<keyword evidence="2" id="KW-0732">Signal</keyword>
<dbReference type="Proteomes" id="UP001285921">
    <property type="component" value="Unassembled WGS sequence"/>
</dbReference>
<evidence type="ECO:0000313" key="3">
    <source>
        <dbReference type="EMBL" id="GMK48875.1"/>
    </source>
</evidence>
<proteinExistence type="predicted"/>
<dbReference type="EMBL" id="BTCL01000038">
    <property type="protein sequence ID" value="GMK48875.1"/>
    <property type="molecule type" value="Genomic_DNA"/>
</dbReference>
<evidence type="ECO:0000256" key="1">
    <source>
        <dbReference type="SAM" id="MobiDB-lite"/>
    </source>
</evidence>
<comment type="caution">
    <text evidence="3">The sequence shown here is derived from an EMBL/GenBank/DDBJ whole genome shotgun (WGS) entry which is preliminary data.</text>
</comment>
<feature type="region of interest" description="Disordered" evidence="1">
    <location>
        <begin position="22"/>
        <end position="41"/>
    </location>
</feature>
<sequence>MKVIISLIAAVLLLTSCTNSTNGRVDTDNEAPPIASAEAPSTSIEKSLQQNLSATDLSIEGIRIGGSIDDVVKSYGQPSEKTVSHGLDTPYWIFKEQGIYIDFDGPIWQATVTPPFKGKTPRGISIGSSTEDVLKAYPDITTGDSYIQKSADGQYSIQFSINNGMVTQINMWQDKTLLTDKNPNETISEETPKEVYEDNSEQPIEHNLESNLTNNYSLTINKKNITLKDWDNTVDLQKILGEPTSQNIEILGNEADTHKGSFIKTMNYDGLQIKLMSPKENGKDFWILEMVVTKKDYKTSKGIEIGDKLEKVKNSYPDINIALD</sequence>
<feature type="signal peptide" evidence="2">
    <location>
        <begin position="1"/>
        <end position="21"/>
    </location>
</feature>
<evidence type="ECO:0008006" key="5">
    <source>
        <dbReference type="Google" id="ProtNLM"/>
    </source>
</evidence>